<evidence type="ECO:0000313" key="2">
    <source>
        <dbReference type="EMBL" id="JAC78563.1"/>
    </source>
</evidence>
<gene>
    <name evidence="2" type="ORF">TSPGSL018_14815</name>
    <name evidence="1" type="ORF">TSPGSL018_5105</name>
</gene>
<evidence type="ECO:0000313" key="1">
    <source>
        <dbReference type="EMBL" id="JAC69994.1"/>
    </source>
</evidence>
<dbReference type="EMBL" id="GBEZ01006857">
    <property type="protein sequence ID" value="JAC78563.1"/>
    <property type="molecule type" value="Transcribed_RNA"/>
</dbReference>
<sequence>MEEAEVHVGGLLFHVLESREVREKQQQLWDAIRQAHHIEASPHEAEDPAHRPRIHWLPVPLVRLVAEAIGRVEQWVARAPHPKLPRQHVVQVLGRLHEPVAPRGVIDVHLPMPAQ</sequence>
<organism evidence="2">
    <name type="scientific">Tetraselmis sp. GSL018</name>
    <dbReference type="NCBI Taxonomy" id="582737"/>
    <lineage>
        <taxon>Eukaryota</taxon>
        <taxon>Viridiplantae</taxon>
        <taxon>Chlorophyta</taxon>
        <taxon>core chlorophytes</taxon>
        <taxon>Chlorodendrophyceae</taxon>
        <taxon>Chlorodendrales</taxon>
        <taxon>Chlorodendraceae</taxon>
        <taxon>Tetraselmis</taxon>
    </lineage>
</organism>
<proteinExistence type="predicted"/>
<dbReference type="EMBL" id="GBEZ01016239">
    <property type="protein sequence ID" value="JAC69994.1"/>
    <property type="molecule type" value="Transcribed_RNA"/>
</dbReference>
<accession>A0A061S2V2</accession>
<name>A0A061S2V2_9CHLO</name>
<protein>
    <submittedName>
        <fullName evidence="2">Uncharacterized protein</fullName>
    </submittedName>
</protein>
<dbReference type="AlphaFoldDB" id="A0A061S2V2"/>
<reference evidence="2" key="1">
    <citation type="submission" date="2014-05" db="EMBL/GenBank/DDBJ databases">
        <title>The transcriptome of the halophilic microalga Tetraselmis sp. GSL018 isolated from the Great Salt Lake, Utah.</title>
        <authorList>
            <person name="Jinkerson R.E."/>
            <person name="D'Adamo S."/>
            <person name="Posewitz M.C."/>
        </authorList>
    </citation>
    <scope>NUCLEOTIDE SEQUENCE</scope>
    <source>
        <strain evidence="2">GSL018</strain>
    </source>
</reference>